<feature type="region of interest" description="Disordered" evidence="12">
    <location>
        <begin position="1104"/>
        <end position="1136"/>
    </location>
</feature>
<dbReference type="PANTHER" id="PTHR24393">
    <property type="entry name" value="ZINC FINGER PROTEIN"/>
    <property type="match status" value="1"/>
</dbReference>
<evidence type="ECO:0000256" key="8">
    <source>
        <dbReference type="ARBA" id="ARBA00023125"/>
    </source>
</evidence>
<evidence type="ECO:0000256" key="11">
    <source>
        <dbReference type="PROSITE-ProRule" id="PRU00042"/>
    </source>
</evidence>
<dbReference type="InterPro" id="IPR013087">
    <property type="entry name" value="Znf_C2H2_type"/>
</dbReference>
<proteinExistence type="inferred from homology"/>
<organism evidence="14 15">
    <name type="scientific">Anguilla anguilla</name>
    <name type="common">European freshwater eel</name>
    <name type="synonym">Muraena anguilla</name>
    <dbReference type="NCBI Taxonomy" id="7936"/>
    <lineage>
        <taxon>Eukaryota</taxon>
        <taxon>Metazoa</taxon>
        <taxon>Chordata</taxon>
        <taxon>Craniata</taxon>
        <taxon>Vertebrata</taxon>
        <taxon>Euteleostomi</taxon>
        <taxon>Actinopterygii</taxon>
        <taxon>Neopterygii</taxon>
        <taxon>Teleostei</taxon>
        <taxon>Anguilliformes</taxon>
        <taxon>Anguillidae</taxon>
        <taxon>Anguilla</taxon>
    </lineage>
</organism>
<name>A0A9D3S4D0_ANGAN</name>
<keyword evidence="3" id="KW-0479">Metal-binding</keyword>
<keyword evidence="8" id="KW-0238">DNA-binding</keyword>
<feature type="domain" description="C2H2-type" evidence="13">
    <location>
        <begin position="1583"/>
        <end position="1610"/>
    </location>
</feature>
<feature type="domain" description="C2H2-type" evidence="13">
    <location>
        <begin position="695"/>
        <end position="722"/>
    </location>
</feature>
<dbReference type="PROSITE" id="PS00028">
    <property type="entry name" value="ZINC_FINGER_C2H2_1"/>
    <property type="match status" value="27"/>
</dbReference>
<keyword evidence="7" id="KW-0805">Transcription regulation</keyword>
<dbReference type="FunFam" id="3.30.160.60:FF:001345">
    <property type="entry name" value="zinc finger protein 646"/>
    <property type="match status" value="6"/>
</dbReference>
<feature type="domain" description="C2H2-type" evidence="13">
    <location>
        <begin position="1317"/>
        <end position="1340"/>
    </location>
</feature>
<evidence type="ECO:0000256" key="10">
    <source>
        <dbReference type="ARBA" id="ARBA00023242"/>
    </source>
</evidence>
<dbReference type="FunFam" id="3.30.160.60:FF:000414">
    <property type="entry name" value="Zinc finger protein 398"/>
    <property type="match status" value="1"/>
</dbReference>
<feature type="domain" description="C2H2-type" evidence="13">
    <location>
        <begin position="43"/>
        <end position="65"/>
    </location>
</feature>
<evidence type="ECO:0000259" key="13">
    <source>
        <dbReference type="PROSITE" id="PS50157"/>
    </source>
</evidence>
<feature type="compositionally biased region" description="Polar residues" evidence="12">
    <location>
        <begin position="714"/>
        <end position="729"/>
    </location>
</feature>
<keyword evidence="15" id="KW-1185">Reference proteome</keyword>
<feature type="region of interest" description="Disordered" evidence="12">
    <location>
        <begin position="714"/>
        <end position="747"/>
    </location>
</feature>
<keyword evidence="10" id="KW-0539">Nucleus</keyword>
<dbReference type="GO" id="GO:0000978">
    <property type="term" value="F:RNA polymerase II cis-regulatory region sequence-specific DNA binding"/>
    <property type="evidence" value="ECO:0007669"/>
    <property type="project" value="TreeGrafter"/>
</dbReference>
<feature type="domain" description="C2H2-type" evidence="13">
    <location>
        <begin position="1555"/>
        <end position="1582"/>
    </location>
</feature>
<feature type="domain" description="C2H2-type" evidence="13">
    <location>
        <begin position="70"/>
        <end position="97"/>
    </location>
</feature>
<feature type="domain" description="C2H2-type" evidence="13">
    <location>
        <begin position="1091"/>
        <end position="1118"/>
    </location>
</feature>
<comment type="caution">
    <text evidence="14">The sequence shown here is derived from an EMBL/GenBank/DDBJ whole genome shotgun (WGS) entry which is preliminary data.</text>
</comment>
<evidence type="ECO:0000256" key="4">
    <source>
        <dbReference type="ARBA" id="ARBA00022737"/>
    </source>
</evidence>
<evidence type="ECO:0000256" key="1">
    <source>
        <dbReference type="ARBA" id="ARBA00004123"/>
    </source>
</evidence>
<feature type="domain" description="C2H2-type" evidence="13">
    <location>
        <begin position="1063"/>
        <end position="1090"/>
    </location>
</feature>
<accession>A0A9D3S4D0</accession>
<feature type="domain" description="C2H2-type" evidence="13">
    <location>
        <begin position="862"/>
        <end position="884"/>
    </location>
</feature>
<gene>
    <name evidence="14" type="ORF">ANANG_G00044730</name>
</gene>
<keyword evidence="6" id="KW-0862">Zinc</keyword>
<feature type="domain" description="C2H2-type" evidence="13">
    <location>
        <begin position="1218"/>
        <end position="1245"/>
    </location>
</feature>
<feature type="domain" description="C2H2-type" evidence="13">
    <location>
        <begin position="477"/>
        <end position="504"/>
    </location>
</feature>
<dbReference type="SUPFAM" id="SSF57667">
    <property type="entry name" value="beta-beta-alpha zinc fingers"/>
    <property type="match status" value="16"/>
</dbReference>
<evidence type="ECO:0000256" key="3">
    <source>
        <dbReference type="ARBA" id="ARBA00022723"/>
    </source>
</evidence>
<evidence type="ECO:0000256" key="9">
    <source>
        <dbReference type="ARBA" id="ARBA00023163"/>
    </source>
</evidence>
<feature type="domain" description="C2H2-type" evidence="13">
    <location>
        <begin position="450"/>
        <end position="472"/>
    </location>
</feature>
<evidence type="ECO:0000256" key="6">
    <source>
        <dbReference type="ARBA" id="ARBA00022833"/>
    </source>
</evidence>
<feature type="domain" description="C2H2-type" evidence="13">
    <location>
        <begin position="208"/>
        <end position="230"/>
    </location>
</feature>
<reference evidence="14" key="1">
    <citation type="submission" date="2021-01" db="EMBL/GenBank/DDBJ databases">
        <title>A chromosome-scale assembly of European eel, Anguilla anguilla.</title>
        <authorList>
            <person name="Henkel C."/>
            <person name="Jong-Raadsen S.A."/>
            <person name="Dufour S."/>
            <person name="Weltzien F.-A."/>
            <person name="Palstra A.P."/>
            <person name="Pelster B."/>
            <person name="Spaink H.P."/>
            <person name="Van Den Thillart G.E."/>
            <person name="Jansen H."/>
            <person name="Zahm M."/>
            <person name="Klopp C."/>
            <person name="Cedric C."/>
            <person name="Louis A."/>
            <person name="Berthelot C."/>
            <person name="Parey E."/>
            <person name="Roest Crollius H."/>
            <person name="Montfort J."/>
            <person name="Robinson-Rechavi M."/>
            <person name="Bucao C."/>
            <person name="Bouchez O."/>
            <person name="Gislard M."/>
            <person name="Lluch J."/>
            <person name="Milhes M."/>
            <person name="Lampietro C."/>
            <person name="Lopez Roques C."/>
            <person name="Donnadieu C."/>
            <person name="Braasch I."/>
            <person name="Desvignes T."/>
            <person name="Postlethwait J."/>
            <person name="Bobe J."/>
            <person name="Guiguen Y."/>
            <person name="Dirks R."/>
        </authorList>
    </citation>
    <scope>NUCLEOTIDE SEQUENCE</scope>
    <source>
        <strain evidence="14">Tag_6206</strain>
        <tissue evidence="14">Liver</tissue>
    </source>
</reference>
<keyword evidence="4" id="KW-0677">Repeat</keyword>
<feature type="domain" description="C2H2-type" evidence="13">
    <location>
        <begin position="889"/>
        <end position="916"/>
    </location>
</feature>
<feature type="domain" description="C2H2-type" evidence="13">
    <location>
        <begin position="754"/>
        <end position="781"/>
    </location>
</feature>
<dbReference type="FunFam" id="3.30.160.60:FF:000729">
    <property type="entry name" value="Zinc finger protein 646"/>
    <property type="match status" value="1"/>
</dbReference>
<feature type="domain" description="C2H2-type" evidence="13">
    <location>
        <begin position="1400"/>
        <end position="1427"/>
    </location>
</feature>
<evidence type="ECO:0000256" key="7">
    <source>
        <dbReference type="ARBA" id="ARBA00023015"/>
    </source>
</evidence>
<comment type="similarity">
    <text evidence="2">Belongs to the krueppel C2H2-type zinc-finger protein family.</text>
</comment>
<evidence type="ECO:0000313" key="14">
    <source>
        <dbReference type="EMBL" id="KAG5855044.1"/>
    </source>
</evidence>
<feature type="compositionally biased region" description="Acidic residues" evidence="12">
    <location>
        <begin position="735"/>
        <end position="744"/>
    </location>
</feature>
<feature type="domain" description="C2H2-type" evidence="13">
    <location>
        <begin position="380"/>
        <end position="407"/>
    </location>
</feature>
<dbReference type="GO" id="GO:0008270">
    <property type="term" value="F:zinc ion binding"/>
    <property type="evidence" value="ECO:0007669"/>
    <property type="project" value="UniProtKB-KW"/>
</dbReference>
<evidence type="ECO:0000256" key="5">
    <source>
        <dbReference type="ARBA" id="ARBA00022771"/>
    </source>
</evidence>
<feature type="domain" description="C2H2-type" evidence="13">
    <location>
        <begin position="235"/>
        <end position="262"/>
    </location>
</feature>
<evidence type="ECO:0000256" key="2">
    <source>
        <dbReference type="ARBA" id="ARBA00006991"/>
    </source>
</evidence>
<evidence type="ECO:0000313" key="15">
    <source>
        <dbReference type="Proteomes" id="UP001044222"/>
    </source>
</evidence>
<dbReference type="FunFam" id="3.30.160.60:FF:000446">
    <property type="entry name" value="Zinc finger protein"/>
    <property type="match status" value="5"/>
</dbReference>
<dbReference type="Pfam" id="PF12874">
    <property type="entry name" value="zf-met"/>
    <property type="match status" value="1"/>
</dbReference>
<dbReference type="PROSITE" id="PS50157">
    <property type="entry name" value="ZINC_FINGER_C2H2_2"/>
    <property type="match status" value="29"/>
</dbReference>
<dbReference type="Pfam" id="PF00096">
    <property type="entry name" value="zf-C2H2"/>
    <property type="match status" value="18"/>
</dbReference>
<dbReference type="SMART" id="SM00355">
    <property type="entry name" value="ZnF_C2H2"/>
    <property type="match status" value="31"/>
</dbReference>
<keyword evidence="5 11" id="KW-0863">Zinc-finger</keyword>
<feature type="domain" description="C2H2-type" evidence="13">
    <location>
        <begin position="1372"/>
        <end position="1399"/>
    </location>
</feature>
<feature type="domain" description="C2H2-type" evidence="13">
    <location>
        <begin position="12"/>
        <end position="39"/>
    </location>
</feature>
<feature type="domain" description="C2H2-type" evidence="13">
    <location>
        <begin position="98"/>
        <end position="126"/>
    </location>
</feature>
<feature type="domain" description="C2H2-type" evidence="13">
    <location>
        <begin position="917"/>
        <end position="944"/>
    </location>
</feature>
<dbReference type="Gene3D" id="3.30.160.60">
    <property type="entry name" value="Classic Zinc Finger"/>
    <property type="match status" value="20"/>
</dbReference>
<dbReference type="InterPro" id="IPR036236">
    <property type="entry name" value="Znf_C2H2_sf"/>
</dbReference>
<feature type="domain" description="C2H2-type" evidence="13">
    <location>
        <begin position="1344"/>
        <end position="1371"/>
    </location>
</feature>
<dbReference type="PANTHER" id="PTHR24393:SF15">
    <property type="entry name" value="IP01243P-RELATED"/>
    <property type="match status" value="1"/>
</dbReference>
<feature type="domain" description="C2H2-type" evidence="13">
    <location>
        <begin position="1527"/>
        <end position="1554"/>
    </location>
</feature>
<feature type="domain" description="C2H2-type" evidence="13">
    <location>
        <begin position="1246"/>
        <end position="1268"/>
    </location>
</feature>
<evidence type="ECO:0000256" key="12">
    <source>
        <dbReference type="SAM" id="MobiDB-lite"/>
    </source>
</evidence>
<feature type="region of interest" description="Disordered" evidence="12">
    <location>
        <begin position="260"/>
        <end position="283"/>
    </location>
</feature>
<feature type="domain" description="C2H2-type" evidence="13">
    <location>
        <begin position="1500"/>
        <end position="1522"/>
    </location>
</feature>
<protein>
    <recommendedName>
        <fullName evidence="13">C2H2-type domain-containing protein</fullName>
    </recommendedName>
</protein>
<feature type="domain" description="C2H2-type" evidence="13">
    <location>
        <begin position="1036"/>
        <end position="1058"/>
    </location>
</feature>
<dbReference type="Proteomes" id="UP001044222">
    <property type="component" value="Unassembled WGS sequence"/>
</dbReference>
<comment type="subcellular location">
    <subcellularLocation>
        <location evidence="1">Nucleus</location>
    </subcellularLocation>
</comment>
<feature type="compositionally biased region" description="Basic residues" evidence="12">
    <location>
        <begin position="1110"/>
        <end position="1119"/>
    </location>
</feature>
<feature type="domain" description="C2H2-type" evidence="13">
    <location>
        <begin position="1275"/>
        <end position="1304"/>
    </location>
</feature>
<feature type="region of interest" description="Disordered" evidence="12">
    <location>
        <begin position="961"/>
        <end position="995"/>
    </location>
</feature>
<keyword evidence="9" id="KW-0804">Transcription</keyword>
<dbReference type="GO" id="GO:0001228">
    <property type="term" value="F:DNA-binding transcription activator activity, RNA polymerase II-specific"/>
    <property type="evidence" value="ECO:0007669"/>
    <property type="project" value="TreeGrafter"/>
</dbReference>
<feature type="domain" description="C2H2-type" evidence="13">
    <location>
        <begin position="1191"/>
        <end position="1213"/>
    </location>
</feature>
<sequence>MASQDLGRTKGFPCKQCDTVLPSMPSLLEHMETHYRKEEERKFRCDRCGRCYRHPGSLANHKKTHKVGSFQCHICARNLSNLLALKNHLRIHTSGKKFPCLQCGETFRLAAQLATHLKVHHAGGSQGTSEKNEILQETTEYPQNRENADERETAFNEQDISLLSGLSESVIETVPSSSLNDRLTPDFSLDSSIEKETLVSNDTMNRPFKCDQCKRTYRHHGSLINHKKSHQVGVFDCPVCYKQFSNLAALKSHQRIHTKSKSKSGALHVGLPHPSKSPDLSQPVPKNGDVAVHFCHLCEVSFPNDDDFQDHILLHNTSSLSLGLSAGLTDGLSCDFNINQSDNANCCQPSLSDTPPLSSLLDKQESFDQMLEPIKSGQMYTCAYCGQGYSDLDSLKAHSATHQSPSPANIQGKSTEFQKHGNDLRMLESALANEMKDHESSAADTGERRFKCQVCNKSYRHAGSLINHKNSHQTGVYQCSICRKHYPHLAALRSHLRIHKARPHTMPLSSEGDWLSPEPLTLEGHLGDLQTQDFEDEETGMLHLSQNLGEPAHINLESSHSNGLDEFEIHETFDTAFPPHKLKQLPLPQGEPHAERHMCADCGETYADIAGIKSHTCPHRHQQQEALNNGFVGDVDIQDPGTKALLEHGGIEIGSRAHMYDPNQRHCRGPDFHENTFMNSGDEADKNEDDDGEVYQCSVCGTHYTNMQTLRNHLHSHTQSQSIATSTGPSSLSSLEEDEEEDLSEGQKKNVSLIICSTCGESFSAEQELQEHQHMHSQTIEDETVLNEGASSHYANGQRDEGMICGMCGVACKDYLQLETHLCSDQGRMEGEKNEENIAAGKIEGIHSGDHEESPDLENRPHKCEQCGRAYRHAGSLLNHKKSHKTGVFRCFVCQKRFYNLLALKNHQRTHFDVKRHKCEECGKAFKIQKQLLNHMRIHKENRARVKELNQQLQTLIQANRTESNGGPDIHNVNAKMDDKSSSWRRNSRPRGRGTTVHCNRCGGNHSCKVCPAVGTLVEPQVEVKSEEGGNDHRPYACDQCGRTYRHAGSLVNHKNSHKTGEYYCSVCNNTYSNQLAMKNHLRIHFAVKKHTCQDCGKAFRGQKQLSTHARSHRRKKARTTGGRGGGNRRANEGKVTKCKESSQAFTSAAELLSHTSELQLPSASTEGHLNGVKNEPCGSAQAGEKEERPFGCSICGRTYRHAGSLLNHKNTHKTGHFNCSFCAKPFSNPMALRNHTRIHTQKKKHVCTTCGKAFRLASILHNHQNIHIRGDIHFNCPVCGKSFQGRSGLKRHRCQKNQEGRKKATESRAEGRERCFTCEECGRSYRHAGSLLNHKKTHTTGIYHCNICLKTFSNLLALKNHRRIHSEVRRHCCPDCGKTFRVSSHLHSHRRVHSKEQSVSCTPCQRTFPSLTSLQQHQELHSQMQQHTMQQSDLGGEEIGADFNWGSGLDLSLMQAQGLDPNGLPRLASSFSCLDNSHPSELQKQQDSHGAEAKGAKVHVCEHCGRTYRHAGSLLNHKNSHKIGCFFCSACQKEFSNLMALKNHRRIHTEPKRFQCPECGKAFRVSTQLICHRRIHTKEKPFSCSQCDKHFSSKSNLRHHQKVHQSQQNFEATLDTSANSFMGLSMSPFL</sequence>
<dbReference type="EMBL" id="JAFIRN010000002">
    <property type="protein sequence ID" value="KAG5855044.1"/>
    <property type="molecule type" value="Genomic_DNA"/>
</dbReference>
<dbReference type="GO" id="GO:0005634">
    <property type="term" value="C:nucleus"/>
    <property type="evidence" value="ECO:0007669"/>
    <property type="project" value="TreeGrafter"/>
</dbReference>